<dbReference type="OrthoDB" id="5336565at2759"/>
<name>A0A4U0WQL0_9PEZI</name>
<dbReference type="Proteomes" id="UP000309340">
    <property type="component" value="Unassembled WGS sequence"/>
</dbReference>
<dbReference type="AlphaFoldDB" id="A0A4U0WQL0"/>
<organism evidence="1 2">
    <name type="scientific">Friedmanniomyces simplex</name>
    <dbReference type="NCBI Taxonomy" id="329884"/>
    <lineage>
        <taxon>Eukaryota</taxon>
        <taxon>Fungi</taxon>
        <taxon>Dikarya</taxon>
        <taxon>Ascomycota</taxon>
        <taxon>Pezizomycotina</taxon>
        <taxon>Dothideomycetes</taxon>
        <taxon>Dothideomycetidae</taxon>
        <taxon>Mycosphaerellales</taxon>
        <taxon>Teratosphaeriaceae</taxon>
        <taxon>Friedmanniomyces</taxon>
    </lineage>
</organism>
<proteinExistence type="predicted"/>
<dbReference type="STRING" id="329884.A0A4U0WQL0"/>
<protein>
    <submittedName>
        <fullName evidence="1">Uncharacterized protein</fullName>
    </submittedName>
</protein>
<reference evidence="1 2" key="1">
    <citation type="submission" date="2017-03" db="EMBL/GenBank/DDBJ databases">
        <title>Genomes of endolithic fungi from Antarctica.</title>
        <authorList>
            <person name="Coleine C."/>
            <person name="Masonjones S."/>
            <person name="Stajich J.E."/>
        </authorList>
    </citation>
    <scope>NUCLEOTIDE SEQUENCE [LARGE SCALE GENOMIC DNA]</scope>
    <source>
        <strain evidence="1 2">CCFEE 5184</strain>
    </source>
</reference>
<sequence>MEDVFPTIRGNTGTKFHKGANTLFNNLVEFAPGITDAKVDGYDGARPIEIELAVRRDLNGYIIPSTRTDLPAAPNNLTEVKVPAGRADVLRRQAMYAGAVGARGMFELRNYGNETLVYNGNAYTLVPAYHAGMEHNYGIPRAESLRIVKCKIGAAGTPSEDAMYTLAPL</sequence>
<accession>A0A4U0WQL0</accession>
<dbReference type="EMBL" id="NAJQ01000805">
    <property type="protein sequence ID" value="TKA64733.1"/>
    <property type="molecule type" value="Genomic_DNA"/>
</dbReference>
<evidence type="ECO:0000313" key="2">
    <source>
        <dbReference type="Proteomes" id="UP000309340"/>
    </source>
</evidence>
<keyword evidence="2" id="KW-1185">Reference proteome</keyword>
<gene>
    <name evidence="1" type="ORF">B0A55_11113</name>
</gene>
<comment type="caution">
    <text evidence="1">The sequence shown here is derived from an EMBL/GenBank/DDBJ whole genome shotgun (WGS) entry which is preliminary data.</text>
</comment>
<evidence type="ECO:0000313" key="1">
    <source>
        <dbReference type="EMBL" id="TKA64733.1"/>
    </source>
</evidence>